<evidence type="ECO:0000313" key="1">
    <source>
        <dbReference type="EMBL" id="ORX42375.1"/>
    </source>
</evidence>
<protein>
    <submittedName>
        <fullName evidence="1">Uncharacterized protein</fullName>
    </submittedName>
</protein>
<accession>A0A1Y1UWL2</accession>
<comment type="caution">
    <text evidence="1">The sequence shown here is derived from an EMBL/GenBank/DDBJ whole genome shotgun (WGS) entry which is preliminary data.</text>
</comment>
<name>A0A1Y1UWL2_9FUNG</name>
<proteinExistence type="predicted"/>
<evidence type="ECO:0000313" key="2">
    <source>
        <dbReference type="Proteomes" id="UP000193719"/>
    </source>
</evidence>
<reference evidence="1 2" key="1">
    <citation type="submission" date="2016-08" db="EMBL/GenBank/DDBJ databases">
        <title>Genomes of anaerobic fungi encode conserved fungal cellulosomes for biomass hydrolysis.</title>
        <authorList>
            <consortium name="DOE Joint Genome Institute"/>
            <person name="Haitjema C.H."/>
            <person name="Gilmore S.P."/>
            <person name="Henske J.K."/>
            <person name="Solomon K.V."/>
            <person name="De Groot R."/>
            <person name="Kuo A."/>
            <person name="Mondo S.J."/>
            <person name="Salamov A.A."/>
            <person name="Labutti K."/>
            <person name="Zhao Z."/>
            <person name="Chiniquy J."/>
            <person name="Barry K."/>
            <person name="Brewer H.M."/>
            <person name="Purvine S.O."/>
            <person name="Wright A.T."/>
            <person name="Boxma B."/>
            <person name="Van Alen T."/>
            <person name="Hackstein J.H."/>
            <person name="Baker S.E."/>
            <person name="Grigoriev I.V."/>
            <person name="O'Malley M.A."/>
        </authorList>
    </citation>
    <scope>NUCLEOTIDE SEQUENCE [LARGE SCALE GENOMIC DNA]</scope>
    <source>
        <strain evidence="2">finn</strain>
    </source>
</reference>
<dbReference type="EMBL" id="MCFH01000065">
    <property type="protein sequence ID" value="ORX42375.1"/>
    <property type="molecule type" value="Genomic_DNA"/>
</dbReference>
<gene>
    <name evidence="1" type="ORF">BCR36DRAFT_374526</name>
</gene>
<dbReference type="AlphaFoldDB" id="A0A1Y1UWL2"/>
<dbReference type="Proteomes" id="UP000193719">
    <property type="component" value="Unassembled WGS sequence"/>
</dbReference>
<sequence length="108" mass="12246">MTQAGIPGFTCGSLFKFWGQVSGDTESSTITDGTVVQPSNKVCTLSGRLMIKTFYEQKHYRIDPKTKYTLVKHYQRWTPTDEETLQVVTDTHIVDPNDDPWSETQIGD</sequence>
<keyword evidence="2" id="KW-1185">Reference proteome</keyword>
<reference evidence="1 2" key="2">
    <citation type="submission" date="2016-08" db="EMBL/GenBank/DDBJ databases">
        <title>Pervasive Adenine N6-methylation of Active Genes in Fungi.</title>
        <authorList>
            <consortium name="DOE Joint Genome Institute"/>
            <person name="Mondo S.J."/>
            <person name="Dannebaum R.O."/>
            <person name="Kuo R.C."/>
            <person name="Labutti K."/>
            <person name="Haridas S."/>
            <person name="Kuo A."/>
            <person name="Salamov A."/>
            <person name="Ahrendt S.R."/>
            <person name="Lipzen A."/>
            <person name="Sullivan W."/>
            <person name="Andreopoulos W.B."/>
            <person name="Clum A."/>
            <person name="Lindquist E."/>
            <person name="Daum C."/>
            <person name="Ramamoorthy G.K."/>
            <person name="Gryganskyi A."/>
            <person name="Culley D."/>
            <person name="Magnuson J.K."/>
            <person name="James T.Y."/>
            <person name="O'Malley M.A."/>
            <person name="Stajich J.E."/>
            <person name="Spatafora J.W."/>
            <person name="Visel A."/>
            <person name="Grigoriev I.V."/>
        </authorList>
    </citation>
    <scope>NUCLEOTIDE SEQUENCE [LARGE SCALE GENOMIC DNA]</scope>
    <source>
        <strain evidence="2">finn</strain>
    </source>
</reference>
<organism evidence="1 2">
    <name type="scientific">Piromyces finnis</name>
    <dbReference type="NCBI Taxonomy" id="1754191"/>
    <lineage>
        <taxon>Eukaryota</taxon>
        <taxon>Fungi</taxon>
        <taxon>Fungi incertae sedis</taxon>
        <taxon>Chytridiomycota</taxon>
        <taxon>Chytridiomycota incertae sedis</taxon>
        <taxon>Neocallimastigomycetes</taxon>
        <taxon>Neocallimastigales</taxon>
        <taxon>Neocallimastigaceae</taxon>
        <taxon>Piromyces</taxon>
    </lineage>
</organism>